<gene>
    <name evidence="8" type="ORF">TL16_g09552</name>
</gene>
<keyword evidence="2" id="KW-1003">Cell membrane</keyword>
<reference evidence="9" key="1">
    <citation type="journal article" date="2023" name="Commun. Biol.">
        <title>Genome analysis of Parmales, the sister group of diatoms, reveals the evolutionary specialization of diatoms from phago-mixotrophs to photoautotrophs.</title>
        <authorList>
            <person name="Ban H."/>
            <person name="Sato S."/>
            <person name="Yoshikawa S."/>
            <person name="Yamada K."/>
            <person name="Nakamura Y."/>
            <person name="Ichinomiya M."/>
            <person name="Sato N."/>
            <person name="Blanc-Mathieu R."/>
            <person name="Endo H."/>
            <person name="Kuwata A."/>
            <person name="Ogata H."/>
        </authorList>
    </citation>
    <scope>NUCLEOTIDE SEQUENCE [LARGE SCALE GENOMIC DNA]</scope>
</reference>
<accession>A0A9W7B2U8</accession>
<dbReference type="Proteomes" id="UP001162640">
    <property type="component" value="Unassembled WGS sequence"/>
</dbReference>
<comment type="caution">
    <text evidence="8">The sequence shown here is derived from an EMBL/GenBank/DDBJ whole genome shotgun (WGS) entry which is preliminary data.</text>
</comment>
<keyword evidence="5 6" id="KW-0472">Membrane</keyword>
<dbReference type="EMBL" id="BLQM01000326">
    <property type="protein sequence ID" value="GMH83301.1"/>
    <property type="molecule type" value="Genomic_DNA"/>
</dbReference>
<evidence type="ECO:0000256" key="5">
    <source>
        <dbReference type="ARBA" id="ARBA00023136"/>
    </source>
</evidence>
<name>A0A9W7B2U8_9STRA</name>
<protein>
    <recommendedName>
        <fullName evidence="7">Glycine transporter domain-containing protein</fullName>
    </recommendedName>
</protein>
<keyword evidence="4 6" id="KW-1133">Transmembrane helix</keyword>
<evidence type="ECO:0000259" key="7">
    <source>
        <dbReference type="Pfam" id="PF03458"/>
    </source>
</evidence>
<evidence type="ECO:0000256" key="3">
    <source>
        <dbReference type="ARBA" id="ARBA00022692"/>
    </source>
</evidence>
<dbReference type="InterPro" id="IPR005115">
    <property type="entry name" value="Gly_transporter"/>
</dbReference>
<evidence type="ECO:0000256" key="1">
    <source>
        <dbReference type="ARBA" id="ARBA00004651"/>
    </source>
</evidence>
<feature type="domain" description="Glycine transporter" evidence="7">
    <location>
        <begin position="110"/>
        <end position="157"/>
    </location>
</feature>
<evidence type="ECO:0000313" key="9">
    <source>
        <dbReference type="Proteomes" id="UP001162640"/>
    </source>
</evidence>
<feature type="transmembrane region" description="Helical" evidence="6">
    <location>
        <begin position="12"/>
        <end position="36"/>
    </location>
</feature>
<evidence type="ECO:0000256" key="2">
    <source>
        <dbReference type="ARBA" id="ARBA00022475"/>
    </source>
</evidence>
<evidence type="ECO:0000256" key="6">
    <source>
        <dbReference type="SAM" id="Phobius"/>
    </source>
</evidence>
<dbReference type="PANTHER" id="PTHR30506">
    <property type="entry name" value="INNER MEMBRANE PROTEIN"/>
    <property type="match status" value="1"/>
</dbReference>
<organism evidence="8 9">
    <name type="scientific">Triparma laevis f. inornata</name>
    <dbReference type="NCBI Taxonomy" id="1714386"/>
    <lineage>
        <taxon>Eukaryota</taxon>
        <taxon>Sar</taxon>
        <taxon>Stramenopiles</taxon>
        <taxon>Ochrophyta</taxon>
        <taxon>Bolidophyceae</taxon>
        <taxon>Parmales</taxon>
        <taxon>Triparmaceae</taxon>
        <taxon>Triparma</taxon>
    </lineage>
</organism>
<keyword evidence="3 6" id="KW-0812">Transmembrane</keyword>
<dbReference type="GO" id="GO:0005886">
    <property type="term" value="C:plasma membrane"/>
    <property type="evidence" value="ECO:0007669"/>
    <property type="project" value="UniProtKB-SubCell"/>
</dbReference>
<dbReference type="Pfam" id="PF03458">
    <property type="entry name" value="Gly_transporter"/>
    <property type="match status" value="2"/>
</dbReference>
<evidence type="ECO:0000313" key="8">
    <source>
        <dbReference type="EMBL" id="GMH83301.1"/>
    </source>
</evidence>
<sequence>MTGAHTAGEANMHVMGATLTGCITALGGGTFNNLVMGVAPVGWVKDPTFLLITVGASLVGFYAWPLIESFVNDDDNGDDKEDVVEDGIANIPSKLPTAPPPTPNLVRYSLESVALGSLAVIGAQQGIVRGLHPLVSSSMGVTIALGGVVRDLMCKRDLSLSTTTGCQSYGVAR</sequence>
<feature type="transmembrane region" description="Helical" evidence="6">
    <location>
        <begin position="48"/>
        <end position="67"/>
    </location>
</feature>
<evidence type="ECO:0000256" key="4">
    <source>
        <dbReference type="ARBA" id="ARBA00022989"/>
    </source>
</evidence>
<proteinExistence type="predicted"/>
<comment type="subcellular location">
    <subcellularLocation>
        <location evidence="1">Cell membrane</location>
        <topology evidence="1">Multi-pass membrane protein</topology>
    </subcellularLocation>
</comment>
<dbReference type="PANTHER" id="PTHR30506:SF3">
    <property type="entry name" value="UPF0126 INNER MEMBRANE PROTEIN YADS-RELATED"/>
    <property type="match status" value="1"/>
</dbReference>
<dbReference type="AlphaFoldDB" id="A0A9W7B2U8"/>
<feature type="domain" description="Glycine transporter" evidence="7">
    <location>
        <begin position="1"/>
        <end position="64"/>
    </location>
</feature>